<dbReference type="KEGG" id="dci:108253624"/>
<dbReference type="PaxDb" id="121845-A0A1S4EMP5"/>
<feature type="region of interest" description="Disordered" evidence="1">
    <location>
        <begin position="1"/>
        <end position="20"/>
    </location>
</feature>
<sequence>MGQPGTSLAAEETNATQDKHQLEAEDTIHPQATSAISNNSVYGNDNVGGETKDSTDNSKILESAMNAIDVTQYVGSDKSGEHNTNSTTTGVELDEAEGIEDQTCDLLSTSYGKHFHLL</sequence>
<name>A0A1S4EMP5_DIACI</name>
<gene>
    <name evidence="3" type="primary">LOC108253624</name>
</gene>
<proteinExistence type="predicted"/>
<dbReference type="RefSeq" id="XP_017303439.1">
    <property type="nucleotide sequence ID" value="XM_017447950.2"/>
</dbReference>
<keyword evidence="2" id="KW-1185">Reference proteome</keyword>
<feature type="compositionally biased region" description="Polar residues" evidence="1">
    <location>
        <begin position="30"/>
        <end position="43"/>
    </location>
</feature>
<evidence type="ECO:0000313" key="3">
    <source>
        <dbReference type="RefSeq" id="XP_017303439.1"/>
    </source>
</evidence>
<dbReference type="AlphaFoldDB" id="A0A1S4EMP5"/>
<dbReference type="GeneID" id="108253624"/>
<feature type="region of interest" description="Disordered" evidence="1">
    <location>
        <begin position="74"/>
        <end position="96"/>
    </location>
</feature>
<feature type="region of interest" description="Disordered" evidence="1">
    <location>
        <begin position="30"/>
        <end position="56"/>
    </location>
</feature>
<organism evidence="2 3">
    <name type="scientific">Diaphorina citri</name>
    <name type="common">Asian citrus psyllid</name>
    <dbReference type="NCBI Taxonomy" id="121845"/>
    <lineage>
        <taxon>Eukaryota</taxon>
        <taxon>Metazoa</taxon>
        <taxon>Ecdysozoa</taxon>
        <taxon>Arthropoda</taxon>
        <taxon>Hexapoda</taxon>
        <taxon>Insecta</taxon>
        <taxon>Pterygota</taxon>
        <taxon>Neoptera</taxon>
        <taxon>Paraneoptera</taxon>
        <taxon>Hemiptera</taxon>
        <taxon>Sternorrhyncha</taxon>
        <taxon>Psylloidea</taxon>
        <taxon>Psyllidae</taxon>
        <taxon>Diaphorininae</taxon>
        <taxon>Diaphorina</taxon>
    </lineage>
</organism>
<dbReference type="Proteomes" id="UP000079169">
    <property type="component" value="Unplaced"/>
</dbReference>
<evidence type="ECO:0000256" key="1">
    <source>
        <dbReference type="SAM" id="MobiDB-lite"/>
    </source>
</evidence>
<accession>A0A1S4EMP5</accession>
<reference evidence="3" key="1">
    <citation type="submission" date="2025-08" db="UniProtKB">
        <authorList>
            <consortium name="RefSeq"/>
        </authorList>
    </citation>
    <scope>IDENTIFICATION</scope>
</reference>
<protein>
    <submittedName>
        <fullName evidence="3">Uncharacterized protein LOC108253624</fullName>
    </submittedName>
</protein>
<evidence type="ECO:0000313" key="2">
    <source>
        <dbReference type="Proteomes" id="UP000079169"/>
    </source>
</evidence>